<comment type="caution">
    <text evidence="3">The sequence shown here is derived from an EMBL/GenBank/DDBJ whole genome shotgun (WGS) entry which is preliminary data.</text>
</comment>
<dbReference type="PANTHER" id="PTHR20858">
    <property type="entry name" value="PHOSPHOMETHYLPYRIMIDINE KINASE"/>
    <property type="match status" value="1"/>
</dbReference>
<accession>A0A832MPU6</accession>
<dbReference type="EMBL" id="DTKQ01000043">
    <property type="protein sequence ID" value="HGZ79497.1"/>
    <property type="molecule type" value="Genomic_DNA"/>
</dbReference>
<dbReference type="SUPFAM" id="SSF53613">
    <property type="entry name" value="Ribokinase-like"/>
    <property type="match status" value="1"/>
</dbReference>
<feature type="domain" description="Thiamine-phosphate synthase ThiN" evidence="2">
    <location>
        <begin position="230"/>
        <end position="396"/>
    </location>
</feature>
<dbReference type="InterPro" id="IPR036409">
    <property type="entry name" value="Aldolase_II/adducin_N_sf"/>
</dbReference>
<evidence type="ECO:0000313" key="3">
    <source>
        <dbReference type="EMBL" id="HGZ79497.1"/>
    </source>
</evidence>
<dbReference type="Gene3D" id="3.40.1190.20">
    <property type="match status" value="2"/>
</dbReference>
<dbReference type="InterPro" id="IPR013749">
    <property type="entry name" value="PM/HMP-P_kinase-1"/>
</dbReference>
<dbReference type="GO" id="GO:0008972">
    <property type="term" value="F:phosphomethylpyrimidine kinase activity"/>
    <property type="evidence" value="ECO:0007669"/>
    <property type="project" value="TreeGrafter"/>
</dbReference>
<dbReference type="GO" id="GO:0009228">
    <property type="term" value="P:thiamine biosynthetic process"/>
    <property type="evidence" value="ECO:0007669"/>
    <property type="project" value="TreeGrafter"/>
</dbReference>
<protein>
    <submittedName>
        <fullName evidence="3">Thiamine-phosphate synthase</fullName>
    </submittedName>
</protein>
<reference evidence="3" key="1">
    <citation type="journal article" date="2020" name="mSystems">
        <title>Genome- and Community-Level Interaction Insights into Carbon Utilization and Element Cycling Functions of Hydrothermarchaeota in Hydrothermal Sediment.</title>
        <authorList>
            <person name="Zhou Z."/>
            <person name="Liu Y."/>
            <person name="Xu W."/>
            <person name="Pan J."/>
            <person name="Luo Z.H."/>
            <person name="Li M."/>
        </authorList>
    </citation>
    <scope>NUCLEOTIDE SEQUENCE [LARGE SCALE GENOMIC DNA]</scope>
    <source>
        <strain evidence="3">SpSt-86</strain>
    </source>
</reference>
<dbReference type="InterPro" id="IPR019293">
    <property type="entry name" value="ThiN"/>
</dbReference>
<dbReference type="Pfam" id="PF08543">
    <property type="entry name" value="Phos_pyr_kin"/>
    <property type="match status" value="1"/>
</dbReference>
<dbReference type="SUPFAM" id="SSF53639">
    <property type="entry name" value="AraD/HMP-PK domain-like"/>
    <property type="match status" value="1"/>
</dbReference>
<gene>
    <name evidence="3" type="ORF">ENW55_05900</name>
</gene>
<dbReference type="GO" id="GO:0005829">
    <property type="term" value="C:cytosol"/>
    <property type="evidence" value="ECO:0007669"/>
    <property type="project" value="TreeGrafter"/>
</dbReference>
<name>A0A832MPU6_9THEM</name>
<organism evidence="3">
    <name type="scientific">Pseudothermotoga hypogea</name>
    <dbReference type="NCBI Taxonomy" id="57487"/>
    <lineage>
        <taxon>Bacteria</taxon>
        <taxon>Thermotogati</taxon>
        <taxon>Thermotogota</taxon>
        <taxon>Thermotogae</taxon>
        <taxon>Thermotogales</taxon>
        <taxon>Thermotogaceae</taxon>
        <taxon>Pseudothermotoga</taxon>
    </lineage>
</organism>
<evidence type="ECO:0000259" key="2">
    <source>
        <dbReference type="Pfam" id="PF10120"/>
    </source>
</evidence>
<dbReference type="AlphaFoldDB" id="A0A832MPU6"/>
<dbReference type="InterPro" id="IPR029056">
    <property type="entry name" value="Ribokinase-like"/>
</dbReference>
<proteinExistence type="predicted"/>
<dbReference type="GO" id="GO:0008902">
    <property type="term" value="F:hydroxymethylpyrimidine kinase activity"/>
    <property type="evidence" value="ECO:0007669"/>
    <property type="project" value="TreeGrafter"/>
</dbReference>
<sequence length="399" mass="45360">MVLLVSGFDPSGGAGMLQDVKILSLLGASAMGVVSAHTVQNSSKVFSVKFRSWSDLEQELSALPKPKFVKIGLISPDHVELLRKTYPNAFLVWNIVLESSSGFRFQREEDVLRNLDFANLVVLNSEEASRLGLTADERTIVTGGHSNGEKIKVWYNGKEFETERVFGEFHGTGCAFTSALVGYLSFGYSIEEAIRASMELLVKILKVSEKQVQSEKLARDWMKFDAFQELEKIMPWLEELGPKTIPEVGQNVSYALPWSQNEYEVAKFPGRIRLKEGRPTFVSCPSFRDVSHTARMVLTAKRFCPHVRCVTNMRYKKEYIDRALEMGLKVYRLDRSLEPKELKELESGSMEWMVKKVYEDLGEIPDIVYDEGFFGKEAMIRVFGRNPVEVIQKVRKIVE</sequence>
<dbReference type="PANTHER" id="PTHR20858:SF17">
    <property type="entry name" value="HYDROXYMETHYLPYRIMIDINE_PHOSPHOMETHYLPYRIMIDINE KINASE THI20-RELATED"/>
    <property type="match status" value="1"/>
</dbReference>
<evidence type="ECO:0000259" key="1">
    <source>
        <dbReference type="Pfam" id="PF08543"/>
    </source>
</evidence>
<feature type="domain" description="Pyridoxamine kinase/Phosphomethylpyrimidine kinase" evidence="1">
    <location>
        <begin position="9"/>
        <end position="131"/>
    </location>
</feature>
<dbReference type="Pfam" id="PF10120">
    <property type="entry name" value="ThiN"/>
    <property type="match status" value="1"/>
</dbReference>
<dbReference type="Gene3D" id="3.40.225.10">
    <property type="entry name" value="Class II aldolase/adducin N-terminal domain"/>
    <property type="match status" value="1"/>
</dbReference>